<accession>A0A0A9FKF8</accession>
<name>A0A0A9FKF8_ARUDO</name>
<dbReference type="EMBL" id="GBRH01187305">
    <property type="protein sequence ID" value="JAE10591.1"/>
    <property type="molecule type" value="Transcribed_RNA"/>
</dbReference>
<reference evidence="2" key="1">
    <citation type="submission" date="2014-09" db="EMBL/GenBank/DDBJ databases">
        <authorList>
            <person name="Magalhaes I.L.F."/>
            <person name="Oliveira U."/>
            <person name="Santos F.R."/>
            <person name="Vidigal T.H.D.A."/>
            <person name="Brescovit A.D."/>
            <person name="Santos A.J."/>
        </authorList>
    </citation>
    <scope>NUCLEOTIDE SEQUENCE</scope>
    <source>
        <tissue evidence="2">Shoot tissue taken approximately 20 cm above the soil surface</tissue>
    </source>
</reference>
<evidence type="ECO:0000313" key="2">
    <source>
        <dbReference type="EMBL" id="JAE10591.1"/>
    </source>
</evidence>
<evidence type="ECO:0000256" key="1">
    <source>
        <dbReference type="SAM" id="MobiDB-lite"/>
    </source>
</evidence>
<sequence length="611" mass="65258">MSRGGHFSGTSPNHPLPLSSRYSSDDPSFLGSHDDDRRPQSGDRRFHGHQKRNDMNAGRGHGHAWNNPTNWPSPVANGFGPIQHGAPGFHPPVRQYPGPPMFNLRPQMKLNQPGVPYPMHDTVDRFSTHAPPFGWPLDESCPPHLQVWNGGSGVFPGEPYLYGRQEWDQNRPHAGSRVWEVTSDAAKGINEAPDAELPVAKKVPDCAATLISESSGGQQNLQPQIEQKEIEHLKSENIEAKDGSKSASKSLEAPQGALVGTSMLSKNGAVFSKSYLSRISVSHDLVESELYERCISLLGDMGVTKSRLEVRNGLIQNNGNIGKATGKHGSPNLFSSLYLKSNSTIVQRAMSLHKNQTGKGLAFVKTQGKMDLPENAPDTEMLDSTPKEPILSNPAPLRCPDVTVEGSPSKLEPGDGMGVANLAITESGGEETSPAITQPDVEMEALATPAITEADKDMEDLVPPAIEVPADGLYDGSRQVALEHAADLLDVTPADGLEDVAPSAVGESGDSMEVMPPAITEPSIGKEDAPAVASPADCQERPSIMHAGAQTGMEEEIDKVIDDNPGNGEVKSSILAPELVVAASDAQDSEALLVESRVNLSRIPNSPESTH</sequence>
<dbReference type="PANTHER" id="PTHR34837">
    <property type="entry name" value="OS05G0595500 PROTEIN"/>
    <property type="match status" value="1"/>
</dbReference>
<dbReference type="PANTHER" id="PTHR34837:SF1">
    <property type="entry name" value="LOW PROTEIN: ZINC FINGER CCCH DOMAIN PROTEIN"/>
    <property type="match status" value="1"/>
</dbReference>
<proteinExistence type="predicted"/>
<organism evidence="2">
    <name type="scientific">Arundo donax</name>
    <name type="common">Giant reed</name>
    <name type="synonym">Donax arundinaceus</name>
    <dbReference type="NCBI Taxonomy" id="35708"/>
    <lineage>
        <taxon>Eukaryota</taxon>
        <taxon>Viridiplantae</taxon>
        <taxon>Streptophyta</taxon>
        <taxon>Embryophyta</taxon>
        <taxon>Tracheophyta</taxon>
        <taxon>Spermatophyta</taxon>
        <taxon>Magnoliopsida</taxon>
        <taxon>Liliopsida</taxon>
        <taxon>Poales</taxon>
        <taxon>Poaceae</taxon>
        <taxon>PACMAD clade</taxon>
        <taxon>Arundinoideae</taxon>
        <taxon>Arundineae</taxon>
        <taxon>Arundo</taxon>
    </lineage>
</organism>
<dbReference type="AlphaFoldDB" id="A0A0A9FKF8"/>
<reference evidence="2" key="2">
    <citation type="journal article" date="2015" name="Data Brief">
        <title>Shoot transcriptome of the giant reed, Arundo donax.</title>
        <authorList>
            <person name="Barrero R.A."/>
            <person name="Guerrero F.D."/>
            <person name="Moolhuijzen P."/>
            <person name="Goolsby J.A."/>
            <person name="Tidwell J."/>
            <person name="Bellgard S.E."/>
            <person name="Bellgard M.I."/>
        </authorList>
    </citation>
    <scope>NUCLEOTIDE SEQUENCE</scope>
    <source>
        <tissue evidence="2">Shoot tissue taken approximately 20 cm above the soil surface</tissue>
    </source>
</reference>
<feature type="region of interest" description="Disordered" evidence="1">
    <location>
        <begin position="1"/>
        <end position="96"/>
    </location>
</feature>
<feature type="compositionally biased region" description="Basic and acidic residues" evidence="1">
    <location>
        <begin position="32"/>
        <end position="45"/>
    </location>
</feature>
<protein>
    <submittedName>
        <fullName evidence="2">Uncharacterized protein</fullName>
    </submittedName>
</protein>